<evidence type="ECO:0000313" key="9">
    <source>
        <dbReference type="Proteomes" id="UP000054302"/>
    </source>
</evidence>
<dbReference type="Gene3D" id="1.10.630.10">
    <property type="entry name" value="Cytochrome P450"/>
    <property type="match status" value="1"/>
</dbReference>
<dbReference type="OMA" id="GRVWETI"/>
<accession>A0A0D1ZI59</accession>
<dbReference type="HOGENOM" id="CLU_001570_14_2_1"/>
<keyword evidence="6 7" id="KW-0349">Heme</keyword>
<evidence type="ECO:0000256" key="2">
    <source>
        <dbReference type="ARBA" id="ARBA00010617"/>
    </source>
</evidence>
<dbReference type="VEuPathDB" id="FungiDB:PV10_04761"/>
<keyword evidence="4 7" id="KW-0560">Oxidoreductase</keyword>
<protein>
    <recommendedName>
        <fullName evidence="10">Cytochrome P450</fullName>
    </recommendedName>
</protein>
<evidence type="ECO:0000256" key="3">
    <source>
        <dbReference type="ARBA" id="ARBA00022723"/>
    </source>
</evidence>
<name>A0A0D1ZI59_EXOME</name>
<dbReference type="SUPFAM" id="SSF48264">
    <property type="entry name" value="Cytochrome P450"/>
    <property type="match status" value="1"/>
</dbReference>
<evidence type="ECO:0000256" key="1">
    <source>
        <dbReference type="ARBA" id="ARBA00001971"/>
    </source>
</evidence>
<evidence type="ECO:0000256" key="4">
    <source>
        <dbReference type="ARBA" id="ARBA00023002"/>
    </source>
</evidence>
<reference evidence="8 9" key="1">
    <citation type="submission" date="2015-01" db="EMBL/GenBank/DDBJ databases">
        <title>The Genome Sequence of Exophiala mesophila CBS40295.</title>
        <authorList>
            <consortium name="The Broad Institute Genomics Platform"/>
            <person name="Cuomo C."/>
            <person name="de Hoog S."/>
            <person name="Gorbushina A."/>
            <person name="Stielow B."/>
            <person name="Teixiera M."/>
            <person name="Abouelleil A."/>
            <person name="Chapman S.B."/>
            <person name="Priest M."/>
            <person name="Young S.K."/>
            <person name="Wortman J."/>
            <person name="Nusbaum C."/>
            <person name="Birren B."/>
        </authorList>
    </citation>
    <scope>NUCLEOTIDE SEQUENCE [LARGE SCALE GENOMIC DNA]</scope>
    <source>
        <strain evidence="8 9">CBS 40295</strain>
    </source>
</reference>
<dbReference type="RefSeq" id="XP_016225128.1">
    <property type="nucleotide sequence ID" value="XM_016369340.1"/>
</dbReference>
<dbReference type="AlphaFoldDB" id="A0A0D1ZI59"/>
<dbReference type="GO" id="GO:0005506">
    <property type="term" value="F:iron ion binding"/>
    <property type="evidence" value="ECO:0007669"/>
    <property type="project" value="InterPro"/>
</dbReference>
<dbReference type="GO" id="GO:0020037">
    <property type="term" value="F:heme binding"/>
    <property type="evidence" value="ECO:0007669"/>
    <property type="project" value="InterPro"/>
</dbReference>
<dbReference type="PRINTS" id="PR00385">
    <property type="entry name" value="P450"/>
</dbReference>
<dbReference type="STRING" id="212818.A0A0D1ZI59"/>
<dbReference type="GeneID" id="27322606"/>
<dbReference type="GO" id="GO:0004497">
    <property type="term" value="F:monooxygenase activity"/>
    <property type="evidence" value="ECO:0007669"/>
    <property type="project" value="UniProtKB-KW"/>
</dbReference>
<dbReference type="OrthoDB" id="1470350at2759"/>
<dbReference type="PANTHER" id="PTHR24305:SF166">
    <property type="entry name" value="CYTOCHROME P450 12A4, MITOCHONDRIAL-RELATED"/>
    <property type="match status" value="1"/>
</dbReference>
<comment type="similarity">
    <text evidence="2 7">Belongs to the cytochrome P450 family.</text>
</comment>
<dbReference type="PROSITE" id="PS00086">
    <property type="entry name" value="CYTOCHROME_P450"/>
    <property type="match status" value="1"/>
</dbReference>
<dbReference type="PANTHER" id="PTHR24305">
    <property type="entry name" value="CYTOCHROME P450"/>
    <property type="match status" value="1"/>
</dbReference>
<comment type="cofactor">
    <cofactor evidence="1 6">
        <name>heme</name>
        <dbReference type="ChEBI" id="CHEBI:30413"/>
    </cofactor>
</comment>
<dbReference type="EMBL" id="KN847522">
    <property type="protein sequence ID" value="KIV93554.1"/>
    <property type="molecule type" value="Genomic_DNA"/>
</dbReference>
<evidence type="ECO:0000256" key="6">
    <source>
        <dbReference type="PIRSR" id="PIRSR602401-1"/>
    </source>
</evidence>
<dbReference type="InterPro" id="IPR036396">
    <property type="entry name" value="Cyt_P450_sf"/>
</dbReference>
<sequence length="496" mass="56650">MARFPGPRIAGLTKWWLRWHEIRVGRRDPTIEVLHKKYGRLVQISPKQISVKDNHGIRDIFMANRHLNRPSPLLMLHNYKSENLVSTVDGELHQRRRKPLRSLYSARAVETPEKYAVFASCLDSLTGYIDGEIKSDKVVDMFPMFRWLGADISTQLALGKDYSLGIFADEERRAQLKGDVQLLDDRIFSVPSALMLFFPRFIMWLDRVRTLPNWFDLSPSESSIFTRSIRKHIAQLRKHETIAAAGFETHAQRLMNHVHAQGYSDAIPDDKYIMSDTLDHISAGTSTTADVLCAAVFHLSHPKNIHRQQRLRDELAQSGITSAATPSFSQVKQVAYLECVIQETLRRNPPISGSIERKVPPQTSVQVQGHTLHEGMEVSAQPYSVHRNEMAFSDAESWNPERWDIPHHSESYGMMRRHMMPFGAGPRMCIGMNVARVQLRLTLARIYSSFRTALAPDWFDQHGAVIDFDKKKSLIPSKNSMPIFFERLPSEGESVG</sequence>
<evidence type="ECO:0000256" key="7">
    <source>
        <dbReference type="RuleBase" id="RU000461"/>
    </source>
</evidence>
<keyword evidence="3 6" id="KW-0479">Metal-binding</keyword>
<keyword evidence="9" id="KW-1185">Reference proteome</keyword>
<dbReference type="InterPro" id="IPR001128">
    <property type="entry name" value="Cyt_P450"/>
</dbReference>
<keyword evidence="7" id="KW-0503">Monooxygenase</keyword>
<dbReference type="Proteomes" id="UP000054302">
    <property type="component" value="Unassembled WGS sequence"/>
</dbReference>
<dbReference type="InterPro" id="IPR050121">
    <property type="entry name" value="Cytochrome_P450_monoxygenase"/>
</dbReference>
<evidence type="ECO:0008006" key="10">
    <source>
        <dbReference type="Google" id="ProtNLM"/>
    </source>
</evidence>
<gene>
    <name evidence="8" type="ORF">PV10_04761</name>
</gene>
<feature type="binding site" description="axial binding residue" evidence="6">
    <location>
        <position position="429"/>
    </location>
    <ligand>
        <name>heme</name>
        <dbReference type="ChEBI" id="CHEBI:30413"/>
    </ligand>
    <ligandPart>
        <name>Fe</name>
        <dbReference type="ChEBI" id="CHEBI:18248"/>
    </ligandPart>
</feature>
<dbReference type="PRINTS" id="PR00463">
    <property type="entry name" value="EP450I"/>
</dbReference>
<organism evidence="8 9">
    <name type="scientific">Exophiala mesophila</name>
    <name type="common">Black yeast-like fungus</name>
    <dbReference type="NCBI Taxonomy" id="212818"/>
    <lineage>
        <taxon>Eukaryota</taxon>
        <taxon>Fungi</taxon>
        <taxon>Dikarya</taxon>
        <taxon>Ascomycota</taxon>
        <taxon>Pezizomycotina</taxon>
        <taxon>Eurotiomycetes</taxon>
        <taxon>Chaetothyriomycetidae</taxon>
        <taxon>Chaetothyriales</taxon>
        <taxon>Herpotrichiellaceae</taxon>
        <taxon>Exophiala</taxon>
    </lineage>
</organism>
<dbReference type="InterPro" id="IPR017972">
    <property type="entry name" value="Cyt_P450_CS"/>
</dbReference>
<keyword evidence="5 6" id="KW-0408">Iron</keyword>
<dbReference type="InterPro" id="IPR002401">
    <property type="entry name" value="Cyt_P450_E_grp-I"/>
</dbReference>
<evidence type="ECO:0000313" key="8">
    <source>
        <dbReference type="EMBL" id="KIV93554.1"/>
    </source>
</evidence>
<dbReference type="Pfam" id="PF00067">
    <property type="entry name" value="p450"/>
    <property type="match status" value="1"/>
</dbReference>
<dbReference type="GO" id="GO:0016705">
    <property type="term" value="F:oxidoreductase activity, acting on paired donors, with incorporation or reduction of molecular oxygen"/>
    <property type="evidence" value="ECO:0007669"/>
    <property type="project" value="InterPro"/>
</dbReference>
<proteinExistence type="inferred from homology"/>
<evidence type="ECO:0000256" key="5">
    <source>
        <dbReference type="ARBA" id="ARBA00023004"/>
    </source>
</evidence>